<proteinExistence type="predicted"/>
<evidence type="ECO:0000256" key="2">
    <source>
        <dbReference type="SAM" id="SignalP"/>
    </source>
</evidence>
<dbReference type="PROSITE" id="PS51257">
    <property type="entry name" value="PROKAR_LIPOPROTEIN"/>
    <property type="match status" value="1"/>
</dbReference>
<feature type="signal peptide" evidence="2">
    <location>
        <begin position="1"/>
        <end position="29"/>
    </location>
</feature>
<feature type="non-terminal residue" evidence="3">
    <location>
        <position position="121"/>
    </location>
</feature>
<feature type="region of interest" description="Disordered" evidence="1">
    <location>
        <begin position="26"/>
        <end position="88"/>
    </location>
</feature>
<organism evidence="3 4">
    <name type="scientific">Arthrobacter agilis</name>
    <dbReference type="NCBI Taxonomy" id="37921"/>
    <lineage>
        <taxon>Bacteria</taxon>
        <taxon>Bacillati</taxon>
        <taxon>Actinomycetota</taxon>
        <taxon>Actinomycetes</taxon>
        <taxon>Micrococcales</taxon>
        <taxon>Micrococcaceae</taxon>
        <taxon>Arthrobacter</taxon>
    </lineage>
</organism>
<feature type="chain" id="PRO_5038902684" evidence="2">
    <location>
        <begin position="30"/>
        <end position="121"/>
    </location>
</feature>
<dbReference type="AlphaFoldDB" id="A0A2L0UF85"/>
<dbReference type="EMBL" id="CP024915">
    <property type="protein sequence ID" value="AUZ87915.1"/>
    <property type="molecule type" value="Genomic_DNA"/>
</dbReference>
<keyword evidence="2" id="KW-0732">Signal</keyword>
<evidence type="ECO:0000256" key="1">
    <source>
        <dbReference type="SAM" id="MobiDB-lite"/>
    </source>
</evidence>
<evidence type="ECO:0000313" key="4">
    <source>
        <dbReference type="Proteomes" id="UP000239187"/>
    </source>
</evidence>
<dbReference type="Proteomes" id="UP000239187">
    <property type="component" value="Chromosome"/>
</dbReference>
<evidence type="ECO:0000313" key="3">
    <source>
        <dbReference type="EMBL" id="AUZ87915.1"/>
    </source>
</evidence>
<name>A0A2L0UF85_9MICC</name>
<gene>
    <name evidence="3" type="ORF">CVO76_09960</name>
</gene>
<feature type="compositionally biased region" description="Low complexity" evidence="1">
    <location>
        <begin position="54"/>
        <end position="67"/>
    </location>
</feature>
<sequence length="121" mass="11894">MGRSATPALLSAGALCLAFVLSSCGTPEAGSDAAAPDSQEAQPASDTGSPDPTSSAEPSVKPSASPSVEPPEPALDGDWTTYTTTDGSLSFDHPADWTVAAVPEAPPEGVAVVVGDAGGRQ</sequence>
<protein>
    <submittedName>
        <fullName evidence="3">Uncharacterized protein</fullName>
    </submittedName>
</protein>
<accession>A0A2L0UF85</accession>
<feature type="compositionally biased region" description="Polar residues" evidence="1">
    <location>
        <begin position="39"/>
        <end position="53"/>
    </location>
</feature>
<reference evidence="3 4" key="1">
    <citation type="submission" date="2017-11" db="EMBL/GenBank/DDBJ databases">
        <title>Draft genome of Arthrobacter agilis strain UMCV2, a plant growth-promoting rhizobacterium and biocontrol capacity of phytopathogenic fungi.</title>
        <authorList>
            <person name="Martinez-Camara R."/>
            <person name="Santoyo G."/>
            <person name="Moreno-Hagelsieb G."/>
            <person name="Valencia-Cantero E."/>
        </authorList>
    </citation>
    <scope>NUCLEOTIDE SEQUENCE [LARGE SCALE GENOMIC DNA]</scope>
    <source>
        <strain evidence="3 4">UMCV2</strain>
    </source>
</reference>